<dbReference type="Pfam" id="PF00126">
    <property type="entry name" value="HTH_1"/>
    <property type="match status" value="1"/>
</dbReference>
<dbReference type="InterPro" id="IPR000847">
    <property type="entry name" value="LysR_HTH_N"/>
</dbReference>
<dbReference type="Gene3D" id="3.40.190.290">
    <property type="match status" value="1"/>
</dbReference>
<name>A0A6I3XEW3_9BURK</name>
<dbReference type="AlphaFoldDB" id="A0A6I3XEW3"/>
<evidence type="ECO:0000313" key="6">
    <source>
        <dbReference type="EMBL" id="MUI14126.1"/>
    </source>
</evidence>
<dbReference type="PROSITE" id="PS50931">
    <property type="entry name" value="HTH_LYSR"/>
    <property type="match status" value="1"/>
</dbReference>
<dbReference type="InterPro" id="IPR036390">
    <property type="entry name" value="WH_DNA-bd_sf"/>
</dbReference>
<evidence type="ECO:0000256" key="1">
    <source>
        <dbReference type="ARBA" id="ARBA00009437"/>
    </source>
</evidence>
<dbReference type="SUPFAM" id="SSF53850">
    <property type="entry name" value="Periplasmic binding protein-like II"/>
    <property type="match status" value="1"/>
</dbReference>
<dbReference type="InterPro" id="IPR005119">
    <property type="entry name" value="LysR_subst-bd"/>
</dbReference>
<dbReference type="GO" id="GO:0003700">
    <property type="term" value="F:DNA-binding transcription factor activity"/>
    <property type="evidence" value="ECO:0007669"/>
    <property type="project" value="InterPro"/>
</dbReference>
<protein>
    <submittedName>
        <fullName evidence="6">LysR family transcriptional regulator</fullName>
    </submittedName>
</protein>
<comment type="similarity">
    <text evidence="1">Belongs to the LysR transcriptional regulatory family.</text>
</comment>
<dbReference type="InterPro" id="IPR058163">
    <property type="entry name" value="LysR-type_TF_proteobact-type"/>
</dbReference>
<dbReference type="InterPro" id="IPR036388">
    <property type="entry name" value="WH-like_DNA-bd_sf"/>
</dbReference>
<dbReference type="GO" id="GO:0043565">
    <property type="term" value="F:sequence-specific DNA binding"/>
    <property type="evidence" value="ECO:0007669"/>
    <property type="project" value="TreeGrafter"/>
</dbReference>
<feature type="domain" description="HTH lysR-type" evidence="5">
    <location>
        <begin position="1"/>
        <end position="59"/>
    </location>
</feature>
<dbReference type="Proteomes" id="UP000431684">
    <property type="component" value="Unassembled WGS sequence"/>
</dbReference>
<gene>
    <name evidence="6" type="ORF">GJV26_16920</name>
</gene>
<dbReference type="GO" id="GO:0006351">
    <property type="term" value="P:DNA-templated transcription"/>
    <property type="evidence" value="ECO:0007669"/>
    <property type="project" value="TreeGrafter"/>
</dbReference>
<evidence type="ECO:0000256" key="2">
    <source>
        <dbReference type="ARBA" id="ARBA00023015"/>
    </source>
</evidence>
<keyword evidence="3" id="KW-0238">DNA-binding</keyword>
<proteinExistence type="inferred from homology"/>
<reference evidence="6 7" key="1">
    <citation type="submission" date="2019-11" db="EMBL/GenBank/DDBJ databases">
        <title>Draft Genome Sequences of Six Type Strains of the Genus Massilia.</title>
        <authorList>
            <person name="Miess H."/>
            <person name="Frediansyah A."/>
            <person name="Goeker M."/>
            <person name="Gross H."/>
        </authorList>
    </citation>
    <scope>NUCLEOTIDE SEQUENCE [LARGE SCALE GENOMIC DNA]</scope>
    <source>
        <strain evidence="6 7">DSM 17513</strain>
    </source>
</reference>
<keyword evidence="2" id="KW-0805">Transcription regulation</keyword>
<dbReference type="CDD" id="cd08422">
    <property type="entry name" value="PBP2_CrgA_like"/>
    <property type="match status" value="1"/>
</dbReference>
<dbReference type="FunFam" id="1.10.10.10:FF:000001">
    <property type="entry name" value="LysR family transcriptional regulator"/>
    <property type="match status" value="1"/>
</dbReference>
<dbReference type="PRINTS" id="PR00039">
    <property type="entry name" value="HTHLYSR"/>
</dbReference>
<organism evidence="6 7">
    <name type="scientific">Pseudoduganella dura</name>
    <dbReference type="NCBI Taxonomy" id="321982"/>
    <lineage>
        <taxon>Bacteria</taxon>
        <taxon>Pseudomonadati</taxon>
        <taxon>Pseudomonadota</taxon>
        <taxon>Betaproteobacteria</taxon>
        <taxon>Burkholderiales</taxon>
        <taxon>Oxalobacteraceae</taxon>
        <taxon>Telluria group</taxon>
        <taxon>Pseudoduganella</taxon>
    </lineage>
</organism>
<evidence type="ECO:0000256" key="4">
    <source>
        <dbReference type="ARBA" id="ARBA00023163"/>
    </source>
</evidence>
<dbReference type="PANTHER" id="PTHR30537">
    <property type="entry name" value="HTH-TYPE TRANSCRIPTIONAL REGULATOR"/>
    <property type="match status" value="1"/>
</dbReference>
<dbReference type="PANTHER" id="PTHR30537:SF72">
    <property type="entry name" value="LYSR FAMILY TRANSCRIPTIONAL REGULATOR"/>
    <property type="match status" value="1"/>
</dbReference>
<accession>A0A6I3XEW3</accession>
<evidence type="ECO:0000259" key="5">
    <source>
        <dbReference type="PROSITE" id="PS50931"/>
    </source>
</evidence>
<keyword evidence="7" id="KW-1185">Reference proteome</keyword>
<evidence type="ECO:0000313" key="7">
    <source>
        <dbReference type="Proteomes" id="UP000431684"/>
    </source>
</evidence>
<dbReference type="RefSeq" id="WP_189441647.1">
    <property type="nucleotide sequence ID" value="NZ_BMWU01000002.1"/>
</dbReference>
<sequence>METLSNLESFVRSAESASFSAAARRLALTPAAVSRNVAQLERNLGVRLFQRSTRGLTLTEAGERFLQAVSGGLDSIQGAIAEVTAKAGQPAGVLKLNAAHRFGTDFLLPMMPAFVQRYPAVVPDWHFDNRQVDLIRDGFDAAVGGGFDLPPGVVARELSRLHIVAVATPQFMRGRTAPARPADLIEHEGVVMRSVFSGRVVRRMFRNDAGETQAGEQRAVMTVNDPDALVRGVLMHMGIGLMAMPHVMHHLETGELVRVLPGWHEEAGAISLYFTSQKLMPAKTRAFVDFVTEQFRLQNLAQRFLAS</sequence>
<dbReference type="EMBL" id="WNWM01000002">
    <property type="protein sequence ID" value="MUI14126.1"/>
    <property type="molecule type" value="Genomic_DNA"/>
</dbReference>
<keyword evidence="4" id="KW-0804">Transcription</keyword>
<dbReference type="Pfam" id="PF03466">
    <property type="entry name" value="LysR_substrate"/>
    <property type="match status" value="1"/>
</dbReference>
<comment type="caution">
    <text evidence="6">The sequence shown here is derived from an EMBL/GenBank/DDBJ whole genome shotgun (WGS) entry which is preliminary data.</text>
</comment>
<evidence type="ECO:0000256" key="3">
    <source>
        <dbReference type="ARBA" id="ARBA00023125"/>
    </source>
</evidence>
<dbReference type="SUPFAM" id="SSF46785">
    <property type="entry name" value="Winged helix' DNA-binding domain"/>
    <property type="match status" value="1"/>
</dbReference>
<dbReference type="Gene3D" id="1.10.10.10">
    <property type="entry name" value="Winged helix-like DNA-binding domain superfamily/Winged helix DNA-binding domain"/>
    <property type="match status" value="1"/>
</dbReference>